<dbReference type="EMBL" id="GBXM01052945">
    <property type="protein sequence ID" value="JAH55632.1"/>
    <property type="molecule type" value="Transcribed_RNA"/>
</dbReference>
<sequence length="13" mass="1613">MARRPYVRQCMCV</sequence>
<evidence type="ECO:0000313" key="1">
    <source>
        <dbReference type="EMBL" id="JAH55632.1"/>
    </source>
</evidence>
<organism evidence="1">
    <name type="scientific">Anguilla anguilla</name>
    <name type="common">European freshwater eel</name>
    <name type="synonym">Muraena anguilla</name>
    <dbReference type="NCBI Taxonomy" id="7936"/>
    <lineage>
        <taxon>Eukaryota</taxon>
        <taxon>Metazoa</taxon>
        <taxon>Chordata</taxon>
        <taxon>Craniata</taxon>
        <taxon>Vertebrata</taxon>
        <taxon>Euteleostomi</taxon>
        <taxon>Actinopterygii</taxon>
        <taxon>Neopterygii</taxon>
        <taxon>Teleostei</taxon>
        <taxon>Anguilliformes</taxon>
        <taxon>Anguillidae</taxon>
        <taxon>Anguilla</taxon>
    </lineage>
</organism>
<proteinExistence type="predicted"/>
<accession>A0A0E9TQ93</accession>
<name>A0A0E9TQ93_ANGAN</name>
<reference evidence="1" key="1">
    <citation type="submission" date="2014-11" db="EMBL/GenBank/DDBJ databases">
        <authorList>
            <person name="Amaro Gonzalez C."/>
        </authorList>
    </citation>
    <scope>NUCLEOTIDE SEQUENCE</scope>
</reference>
<protein>
    <submittedName>
        <fullName evidence="1">Uncharacterized protein</fullName>
    </submittedName>
</protein>
<reference evidence="1" key="2">
    <citation type="journal article" date="2015" name="Fish Shellfish Immunol.">
        <title>Early steps in the European eel (Anguilla anguilla)-Vibrio vulnificus interaction in the gills: Role of the RtxA13 toxin.</title>
        <authorList>
            <person name="Callol A."/>
            <person name="Pajuelo D."/>
            <person name="Ebbesson L."/>
            <person name="Teles M."/>
            <person name="MacKenzie S."/>
            <person name="Amaro C."/>
        </authorList>
    </citation>
    <scope>NUCLEOTIDE SEQUENCE</scope>
</reference>